<dbReference type="Gene3D" id="3.40.50.1820">
    <property type="entry name" value="alpha/beta hydrolase"/>
    <property type="match status" value="1"/>
</dbReference>
<dbReference type="Proteomes" id="UP001321760">
    <property type="component" value="Unassembled WGS sequence"/>
</dbReference>
<feature type="domain" description="Fungal lipase-type" evidence="5">
    <location>
        <begin position="146"/>
        <end position="260"/>
    </location>
</feature>
<dbReference type="PANTHER" id="PTHR45856:SF24">
    <property type="entry name" value="FUNGAL LIPASE-LIKE DOMAIN-CONTAINING PROTEIN"/>
    <property type="match status" value="1"/>
</dbReference>
<dbReference type="SUPFAM" id="SSF53474">
    <property type="entry name" value="alpha/beta-Hydrolases"/>
    <property type="match status" value="1"/>
</dbReference>
<feature type="compositionally biased region" description="Basic residues" evidence="4">
    <location>
        <begin position="265"/>
        <end position="275"/>
    </location>
</feature>
<evidence type="ECO:0000256" key="4">
    <source>
        <dbReference type="SAM" id="MobiDB-lite"/>
    </source>
</evidence>
<dbReference type="AlphaFoldDB" id="A0AAV9GML0"/>
<dbReference type="GO" id="GO:0006629">
    <property type="term" value="P:lipid metabolic process"/>
    <property type="evidence" value="ECO:0007669"/>
    <property type="project" value="InterPro"/>
</dbReference>
<reference evidence="6" key="2">
    <citation type="submission" date="2023-05" db="EMBL/GenBank/DDBJ databases">
        <authorList>
            <consortium name="Lawrence Berkeley National Laboratory"/>
            <person name="Steindorff A."/>
            <person name="Hensen N."/>
            <person name="Bonometti L."/>
            <person name="Westerberg I."/>
            <person name="Brannstrom I.O."/>
            <person name="Guillou S."/>
            <person name="Cros-Aarteil S."/>
            <person name="Calhoun S."/>
            <person name="Haridas S."/>
            <person name="Kuo A."/>
            <person name="Mondo S."/>
            <person name="Pangilinan J."/>
            <person name="Riley R."/>
            <person name="Labutti K."/>
            <person name="Andreopoulos B."/>
            <person name="Lipzen A."/>
            <person name="Chen C."/>
            <person name="Yanf M."/>
            <person name="Daum C."/>
            <person name="Ng V."/>
            <person name="Clum A."/>
            <person name="Ohm R."/>
            <person name="Martin F."/>
            <person name="Silar P."/>
            <person name="Natvig D."/>
            <person name="Lalanne C."/>
            <person name="Gautier V."/>
            <person name="Ament-Velasquez S.L."/>
            <person name="Kruys A."/>
            <person name="Hutchinson M.I."/>
            <person name="Powell A.J."/>
            <person name="Barry K."/>
            <person name="Miller A.N."/>
            <person name="Grigoriev I.V."/>
            <person name="Debuchy R."/>
            <person name="Gladieux P."/>
            <person name="Thoren M.H."/>
            <person name="Johannesson H."/>
        </authorList>
    </citation>
    <scope>NUCLEOTIDE SEQUENCE</scope>
    <source>
        <strain evidence="6">PSN243</strain>
    </source>
</reference>
<evidence type="ECO:0000313" key="7">
    <source>
        <dbReference type="Proteomes" id="UP001321760"/>
    </source>
</evidence>
<gene>
    <name evidence="6" type="ORF">QBC34DRAFT_495214</name>
</gene>
<sequence length="275" mass="29487">MSRAMMKAANRCLGESLKVDLSASATSGASSGSQNAPAVSRNLVELTKYLQTLDLPDDEYIYDGGLTVSLNIDLDPFSLSDFAKWLVEQGAWAAERVYTEHKPDLAAAGKWVKEWSTDNMIKTTTVTLVMPPAEHARDAAWVPTVVVAIRGTTTWHDWAVNADYKDAAGAADKFLRVGQGLPSPGQSYKVHGGFLQCARAMAPKIAKLVEAVRERHDDADGPIDLLFTGHSAGAAVTALLYAHMMKPAGGRPGRSQPRAYAGARAAHRRRAATAA</sequence>
<evidence type="ECO:0000256" key="1">
    <source>
        <dbReference type="ARBA" id="ARBA00043996"/>
    </source>
</evidence>
<dbReference type="InterPro" id="IPR002921">
    <property type="entry name" value="Fungal_lipase-type"/>
</dbReference>
<dbReference type="InterPro" id="IPR051218">
    <property type="entry name" value="Sec_MonoDiacylglyc_Lipase"/>
</dbReference>
<evidence type="ECO:0000256" key="3">
    <source>
        <dbReference type="ARBA" id="ARBA00048461"/>
    </source>
</evidence>
<accession>A0AAV9GML0</accession>
<organism evidence="6 7">
    <name type="scientific">Podospora aff. communis PSN243</name>
    <dbReference type="NCBI Taxonomy" id="3040156"/>
    <lineage>
        <taxon>Eukaryota</taxon>
        <taxon>Fungi</taxon>
        <taxon>Dikarya</taxon>
        <taxon>Ascomycota</taxon>
        <taxon>Pezizomycotina</taxon>
        <taxon>Sordariomycetes</taxon>
        <taxon>Sordariomycetidae</taxon>
        <taxon>Sordariales</taxon>
        <taxon>Podosporaceae</taxon>
        <taxon>Podospora</taxon>
    </lineage>
</organism>
<protein>
    <recommendedName>
        <fullName evidence="5">Fungal lipase-type domain-containing protein</fullName>
    </recommendedName>
</protein>
<evidence type="ECO:0000256" key="2">
    <source>
        <dbReference type="ARBA" id="ARBA00047591"/>
    </source>
</evidence>
<proteinExistence type="inferred from homology"/>
<keyword evidence="7" id="KW-1185">Reference proteome</keyword>
<comment type="catalytic activity">
    <reaction evidence="2">
        <text>a diacylglycerol + H2O = a monoacylglycerol + a fatty acid + H(+)</text>
        <dbReference type="Rhea" id="RHEA:32731"/>
        <dbReference type="ChEBI" id="CHEBI:15377"/>
        <dbReference type="ChEBI" id="CHEBI:15378"/>
        <dbReference type="ChEBI" id="CHEBI:17408"/>
        <dbReference type="ChEBI" id="CHEBI:18035"/>
        <dbReference type="ChEBI" id="CHEBI:28868"/>
    </reaction>
</comment>
<reference evidence="6" key="1">
    <citation type="journal article" date="2023" name="Mol. Phylogenet. Evol.">
        <title>Genome-scale phylogeny and comparative genomics of the fungal order Sordariales.</title>
        <authorList>
            <person name="Hensen N."/>
            <person name="Bonometti L."/>
            <person name="Westerberg I."/>
            <person name="Brannstrom I.O."/>
            <person name="Guillou S."/>
            <person name="Cros-Aarteil S."/>
            <person name="Calhoun S."/>
            <person name="Haridas S."/>
            <person name="Kuo A."/>
            <person name="Mondo S."/>
            <person name="Pangilinan J."/>
            <person name="Riley R."/>
            <person name="LaButti K."/>
            <person name="Andreopoulos B."/>
            <person name="Lipzen A."/>
            <person name="Chen C."/>
            <person name="Yan M."/>
            <person name="Daum C."/>
            <person name="Ng V."/>
            <person name="Clum A."/>
            <person name="Steindorff A."/>
            <person name="Ohm R.A."/>
            <person name="Martin F."/>
            <person name="Silar P."/>
            <person name="Natvig D.O."/>
            <person name="Lalanne C."/>
            <person name="Gautier V."/>
            <person name="Ament-Velasquez S.L."/>
            <person name="Kruys A."/>
            <person name="Hutchinson M.I."/>
            <person name="Powell A.J."/>
            <person name="Barry K."/>
            <person name="Miller A.N."/>
            <person name="Grigoriev I.V."/>
            <person name="Debuchy R."/>
            <person name="Gladieux P."/>
            <person name="Hiltunen Thoren M."/>
            <person name="Johannesson H."/>
        </authorList>
    </citation>
    <scope>NUCLEOTIDE SEQUENCE</scope>
    <source>
        <strain evidence="6">PSN243</strain>
    </source>
</reference>
<evidence type="ECO:0000259" key="5">
    <source>
        <dbReference type="Pfam" id="PF01764"/>
    </source>
</evidence>
<comment type="catalytic activity">
    <reaction evidence="3">
        <text>a monoacylglycerol + H2O = glycerol + a fatty acid + H(+)</text>
        <dbReference type="Rhea" id="RHEA:15245"/>
        <dbReference type="ChEBI" id="CHEBI:15377"/>
        <dbReference type="ChEBI" id="CHEBI:15378"/>
        <dbReference type="ChEBI" id="CHEBI:17408"/>
        <dbReference type="ChEBI" id="CHEBI:17754"/>
        <dbReference type="ChEBI" id="CHEBI:28868"/>
    </reaction>
</comment>
<dbReference type="InterPro" id="IPR029058">
    <property type="entry name" value="AB_hydrolase_fold"/>
</dbReference>
<comment type="similarity">
    <text evidence="1">Belongs to the AB hydrolase superfamily. Lipase family. Class 3 subfamily.</text>
</comment>
<dbReference type="Pfam" id="PF01764">
    <property type="entry name" value="Lipase_3"/>
    <property type="match status" value="1"/>
</dbReference>
<evidence type="ECO:0000313" key="6">
    <source>
        <dbReference type="EMBL" id="KAK4448543.1"/>
    </source>
</evidence>
<dbReference type="EMBL" id="MU865942">
    <property type="protein sequence ID" value="KAK4448543.1"/>
    <property type="molecule type" value="Genomic_DNA"/>
</dbReference>
<name>A0AAV9GML0_9PEZI</name>
<feature type="region of interest" description="Disordered" evidence="4">
    <location>
        <begin position="248"/>
        <end position="275"/>
    </location>
</feature>
<comment type="caution">
    <text evidence="6">The sequence shown here is derived from an EMBL/GenBank/DDBJ whole genome shotgun (WGS) entry which is preliminary data.</text>
</comment>
<dbReference type="PANTHER" id="PTHR45856">
    <property type="entry name" value="ALPHA/BETA-HYDROLASES SUPERFAMILY PROTEIN"/>
    <property type="match status" value="1"/>
</dbReference>